<reference evidence="2 3" key="1">
    <citation type="journal article" date="2010" name="Cell">
        <title>The genome of Naegleria gruberi illuminates early eukaryotic versatility.</title>
        <authorList>
            <person name="Fritz-Laylin L.K."/>
            <person name="Prochnik S.E."/>
            <person name="Ginger M.L."/>
            <person name="Dacks J.B."/>
            <person name="Carpenter M.L."/>
            <person name="Field M.C."/>
            <person name="Kuo A."/>
            <person name="Paredez A."/>
            <person name="Chapman J."/>
            <person name="Pham J."/>
            <person name="Shu S."/>
            <person name="Neupane R."/>
            <person name="Cipriano M."/>
            <person name="Mancuso J."/>
            <person name="Tu H."/>
            <person name="Salamov A."/>
            <person name="Lindquist E."/>
            <person name="Shapiro H."/>
            <person name="Lucas S."/>
            <person name="Grigoriev I.V."/>
            <person name="Cande W.Z."/>
            <person name="Fulton C."/>
            <person name="Rokhsar D.S."/>
            <person name="Dawson S.C."/>
        </authorList>
    </citation>
    <scope>NUCLEOTIDE SEQUENCE [LARGE SCALE GENOMIC DNA]</scope>
    <source>
        <strain evidence="2 3">NEG-M</strain>
    </source>
</reference>
<dbReference type="RefSeq" id="XP_002681615.1">
    <property type="nucleotide sequence ID" value="XM_002681569.1"/>
</dbReference>
<proteinExistence type="predicted"/>
<gene>
    <name evidence="2" type="ORF">NAEGRDRAFT_78268</name>
</gene>
<dbReference type="OrthoDB" id="265717at2759"/>
<dbReference type="Proteomes" id="UP000006671">
    <property type="component" value="Unassembled WGS sequence"/>
</dbReference>
<dbReference type="InterPro" id="IPR001214">
    <property type="entry name" value="SET_dom"/>
</dbReference>
<dbReference type="KEGG" id="ngr:NAEGRDRAFT_78268"/>
<dbReference type="PANTHER" id="PTHR12197">
    <property type="entry name" value="HISTONE-LYSINE N-METHYLTRANSFERASE SMYD"/>
    <property type="match status" value="1"/>
</dbReference>
<dbReference type="GeneID" id="8847684"/>
<feature type="domain" description="SET" evidence="1">
    <location>
        <begin position="129"/>
        <end position="249"/>
    </location>
</feature>
<dbReference type="OMA" id="DCRNTER"/>
<dbReference type="GO" id="GO:0005634">
    <property type="term" value="C:nucleus"/>
    <property type="evidence" value="ECO:0007669"/>
    <property type="project" value="TreeGrafter"/>
</dbReference>
<keyword evidence="3" id="KW-1185">Reference proteome</keyword>
<sequence length="430" mass="49642">MLSQTNSKELSSLIQLKQNDQVGRYYEVVASSSTTSFGKLILHEKPFCFIIDDRERTHCCNYCFKANIKLSRCKACKVSHYCSMNCYHSDHHLKECKALATHPKVTNSIRLLLKCFLSCSDEKQFEMIQNLAPSSSSDEKVEDNLIKLAILFADYVKDVDLSSSFLDNRKEDLDFIYLLLLKLQRNTFSICNEEMNAIGSGIYLKASMFNHSCVPNCAILFDSDKNLYVRILNPSSLLEEGTPLTINYVDLMDLTANRQKKLKEQYHFTCTCPRCLNSNEEVNENVDKMISIANEHRKNQNLQEAVNYFQRIVSKKRSSPSLFHEIYMGIALNSLTHLNVDLSDFKKAYEFGIESLEYFEKYYPPFYPLLGLQYLTCAKLASYLEENGQARLKINSRDLFHKCFAILNTLFRNENNQPFNLLIENNISLP</sequence>
<dbReference type="Gene3D" id="6.10.140.2220">
    <property type="match status" value="1"/>
</dbReference>
<dbReference type="AlphaFoldDB" id="D2V2B6"/>
<dbReference type="Gene3D" id="2.170.270.10">
    <property type="entry name" value="SET domain"/>
    <property type="match status" value="1"/>
</dbReference>
<dbReference type="eggNOG" id="KOG2084">
    <property type="taxonomic scope" value="Eukaryota"/>
</dbReference>
<dbReference type="InterPro" id="IPR046341">
    <property type="entry name" value="SET_dom_sf"/>
</dbReference>
<dbReference type="EMBL" id="GG738849">
    <property type="protein sequence ID" value="EFC48871.1"/>
    <property type="molecule type" value="Genomic_DNA"/>
</dbReference>
<evidence type="ECO:0000313" key="2">
    <source>
        <dbReference type="EMBL" id="EFC48871.1"/>
    </source>
</evidence>
<name>D2V2B6_NAEGR</name>
<dbReference type="VEuPathDB" id="AmoebaDB:NAEGRDRAFT_78268"/>
<dbReference type="InterPro" id="IPR050869">
    <property type="entry name" value="H3K4_H4K5_MeTrfase"/>
</dbReference>
<dbReference type="PROSITE" id="PS50280">
    <property type="entry name" value="SET"/>
    <property type="match status" value="1"/>
</dbReference>
<dbReference type="PANTHER" id="PTHR12197:SF251">
    <property type="entry name" value="EG:BACR7C10.4 PROTEIN"/>
    <property type="match status" value="1"/>
</dbReference>
<evidence type="ECO:0000313" key="3">
    <source>
        <dbReference type="Proteomes" id="UP000006671"/>
    </source>
</evidence>
<dbReference type="Gene3D" id="1.10.220.160">
    <property type="match status" value="1"/>
</dbReference>
<dbReference type="STRING" id="5762.D2V2B6"/>
<organism evidence="3">
    <name type="scientific">Naegleria gruberi</name>
    <name type="common">Amoeba</name>
    <dbReference type="NCBI Taxonomy" id="5762"/>
    <lineage>
        <taxon>Eukaryota</taxon>
        <taxon>Discoba</taxon>
        <taxon>Heterolobosea</taxon>
        <taxon>Tetramitia</taxon>
        <taxon>Eutetramitia</taxon>
        <taxon>Vahlkampfiidae</taxon>
        <taxon>Naegleria</taxon>
    </lineage>
</organism>
<evidence type="ECO:0000259" key="1">
    <source>
        <dbReference type="PROSITE" id="PS50280"/>
    </source>
</evidence>
<dbReference type="SUPFAM" id="SSF82199">
    <property type="entry name" value="SET domain"/>
    <property type="match status" value="1"/>
</dbReference>
<dbReference type="Pfam" id="PF00856">
    <property type="entry name" value="SET"/>
    <property type="match status" value="1"/>
</dbReference>
<protein>
    <submittedName>
        <fullName evidence="2">SET domain-containing protein</fullName>
    </submittedName>
</protein>
<dbReference type="InParanoid" id="D2V2B6"/>
<accession>D2V2B6</accession>